<dbReference type="InterPro" id="IPR018060">
    <property type="entry name" value="HTH_AraC"/>
</dbReference>
<dbReference type="SUPFAM" id="SSF51182">
    <property type="entry name" value="RmlC-like cupins"/>
    <property type="match status" value="1"/>
</dbReference>
<dbReference type="GO" id="GO:0003700">
    <property type="term" value="F:DNA-binding transcription factor activity"/>
    <property type="evidence" value="ECO:0007669"/>
    <property type="project" value="InterPro"/>
</dbReference>
<dbReference type="CDD" id="cd02208">
    <property type="entry name" value="cupin_RmlC-like"/>
    <property type="match status" value="1"/>
</dbReference>
<dbReference type="InterPro" id="IPR003313">
    <property type="entry name" value="AraC-bd"/>
</dbReference>
<dbReference type="SMART" id="SM00342">
    <property type="entry name" value="HTH_ARAC"/>
    <property type="match status" value="1"/>
</dbReference>
<evidence type="ECO:0000259" key="4">
    <source>
        <dbReference type="PROSITE" id="PS01124"/>
    </source>
</evidence>
<dbReference type="PANTHER" id="PTHR43280">
    <property type="entry name" value="ARAC-FAMILY TRANSCRIPTIONAL REGULATOR"/>
    <property type="match status" value="1"/>
</dbReference>
<keyword evidence="2" id="KW-0238">DNA-binding</keyword>
<dbReference type="Proteomes" id="UP000346772">
    <property type="component" value="Unassembled WGS sequence"/>
</dbReference>
<dbReference type="SUPFAM" id="SSF46689">
    <property type="entry name" value="Homeodomain-like"/>
    <property type="match status" value="2"/>
</dbReference>
<organism evidence="5 6">
    <name type="scientific">Clostridioides difficile</name>
    <name type="common">Peptoclostridium difficile</name>
    <dbReference type="NCBI Taxonomy" id="1496"/>
    <lineage>
        <taxon>Bacteria</taxon>
        <taxon>Bacillati</taxon>
        <taxon>Bacillota</taxon>
        <taxon>Clostridia</taxon>
        <taxon>Peptostreptococcales</taxon>
        <taxon>Peptostreptococcaceae</taxon>
        <taxon>Clostridioides</taxon>
    </lineage>
</organism>
<name>A0AAX3H4U2_CLODI</name>
<dbReference type="InterPro" id="IPR014710">
    <property type="entry name" value="RmlC-like_jellyroll"/>
</dbReference>
<gene>
    <name evidence="5" type="primary">adaA</name>
    <name evidence="5" type="ORF">SAMEA1710456_03237</name>
</gene>
<evidence type="ECO:0000256" key="3">
    <source>
        <dbReference type="ARBA" id="ARBA00023163"/>
    </source>
</evidence>
<dbReference type="Gene3D" id="2.60.120.10">
    <property type="entry name" value="Jelly Rolls"/>
    <property type="match status" value="1"/>
</dbReference>
<sequence length="283" mass="33296">MNRNSFSHEIIEPIDNLDVNFKLFDDSGSYVANHWHNSLEIIYITSGDLQINMEGYTYNLKANECMFINSGIIHSTRCTYHNTSILLQVPMSFLNKYIPDFKNCYFDFKVNANDNNYKRNSSKVKLILENMREIKLSSPPAANLQFTSLLFELLFELYTNFKISVGNKNMKKTVLDLSKFEPVLEYTNINYKSPISINKIAKVAHLQPEYFCRKFKQYMGQTYLEYLNDVRISHIYKDLINTNDTLCSILETHGFTNTKLFYRIFKEKFKCTPKHIRKNLPKI</sequence>
<reference evidence="5 6" key="1">
    <citation type="submission" date="2019-02" db="EMBL/GenBank/DDBJ databases">
        <authorList>
            <consortium name="Pathogen Informatics"/>
        </authorList>
    </citation>
    <scope>NUCLEOTIDE SEQUENCE [LARGE SCALE GENOMIC DNA]</scope>
    <source>
        <strain evidence="5 6">078GUE027</strain>
    </source>
</reference>
<feature type="domain" description="HTH araC/xylS-type" evidence="4">
    <location>
        <begin position="181"/>
        <end position="279"/>
    </location>
</feature>
<evidence type="ECO:0000256" key="2">
    <source>
        <dbReference type="ARBA" id="ARBA00023125"/>
    </source>
</evidence>
<dbReference type="Pfam" id="PF12833">
    <property type="entry name" value="HTH_18"/>
    <property type="match status" value="1"/>
</dbReference>
<dbReference type="PROSITE" id="PS01124">
    <property type="entry name" value="HTH_ARAC_FAMILY_2"/>
    <property type="match status" value="1"/>
</dbReference>
<dbReference type="GO" id="GO:0043565">
    <property type="term" value="F:sequence-specific DNA binding"/>
    <property type="evidence" value="ECO:0007669"/>
    <property type="project" value="InterPro"/>
</dbReference>
<evidence type="ECO:0000313" key="5">
    <source>
        <dbReference type="EMBL" id="VFD55699.1"/>
    </source>
</evidence>
<dbReference type="EC" id="2.1.1.-" evidence="5"/>
<dbReference type="InterPro" id="IPR011051">
    <property type="entry name" value="RmlC_Cupin_sf"/>
</dbReference>
<dbReference type="RefSeq" id="WP_003421239.1">
    <property type="nucleotide sequence ID" value="NZ_BEHB01000019.1"/>
</dbReference>
<dbReference type="Pfam" id="PF02311">
    <property type="entry name" value="AraC_binding"/>
    <property type="match status" value="1"/>
</dbReference>
<dbReference type="Gene3D" id="1.10.10.60">
    <property type="entry name" value="Homeodomain-like"/>
    <property type="match status" value="2"/>
</dbReference>
<evidence type="ECO:0000256" key="1">
    <source>
        <dbReference type="ARBA" id="ARBA00023015"/>
    </source>
</evidence>
<dbReference type="InterPro" id="IPR009057">
    <property type="entry name" value="Homeodomain-like_sf"/>
</dbReference>
<dbReference type="EMBL" id="CAADAT010000024">
    <property type="protein sequence ID" value="VFD55699.1"/>
    <property type="molecule type" value="Genomic_DNA"/>
</dbReference>
<keyword evidence="1" id="KW-0805">Transcription regulation</keyword>
<protein>
    <submittedName>
        <fullName evidence="5">AraC family transcriptional regulator</fullName>
        <ecNumber evidence="5">2.1.1.-</ecNumber>
    </submittedName>
</protein>
<dbReference type="PANTHER" id="PTHR43280:SF34">
    <property type="entry name" value="ARAC-FAMILY TRANSCRIPTIONAL REGULATOR"/>
    <property type="match status" value="1"/>
</dbReference>
<keyword evidence="5" id="KW-0808">Transferase</keyword>
<dbReference type="GO" id="GO:0008168">
    <property type="term" value="F:methyltransferase activity"/>
    <property type="evidence" value="ECO:0007669"/>
    <property type="project" value="UniProtKB-KW"/>
</dbReference>
<dbReference type="GO" id="GO:0032259">
    <property type="term" value="P:methylation"/>
    <property type="evidence" value="ECO:0007669"/>
    <property type="project" value="UniProtKB-KW"/>
</dbReference>
<comment type="caution">
    <text evidence="5">The sequence shown here is derived from an EMBL/GenBank/DDBJ whole genome shotgun (WGS) entry which is preliminary data.</text>
</comment>
<accession>A0AAX3H4U2</accession>
<keyword evidence="5" id="KW-0489">Methyltransferase</keyword>
<dbReference type="AlphaFoldDB" id="A0AAX3H4U2"/>
<proteinExistence type="predicted"/>
<evidence type="ECO:0000313" key="6">
    <source>
        <dbReference type="Proteomes" id="UP000346772"/>
    </source>
</evidence>
<keyword evidence="3" id="KW-0804">Transcription</keyword>